<gene>
    <name evidence="1" type="ORF">Tco_0730680</name>
</gene>
<evidence type="ECO:0000313" key="1">
    <source>
        <dbReference type="EMBL" id="GJS80799.1"/>
    </source>
</evidence>
<reference evidence="1" key="2">
    <citation type="submission" date="2022-01" db="EMBL/GenBank/DDBJ databases">
        <authorList>
            <person name="Yamashiro T."/>
            <person name="Shiraishi A."/>
            <person name="Satake H."/>
            <person name="Nakayama K."/>
        </authorList>
    </citation>
    <scope>NUCLEOTIDE SEQUENCE</scope>
</reference>
<organism evidence="1 2">
    <name type="scientific">Tanacetum coccineum</name>
    <dbReference type="NCBI Taxonomy" id="301880"/>
    <lineage>
        <taxon>Eukaryota</taxon>
        <taxon>Viridiplantae</taxon>
        <taxon>Streptophyta</taxon>
        <taxon>Embryophyta</taxon>
        <taxon>Tracheophyta</taxon>
        <taxon>Spermatophyta</taxon>
        <taxon>Magnoliopsida</taxon>
        <taxon>eudicotyledons</taxon>
        <taxon>Gunneridae</taxon>
        <taxon>Pentapetalae</taxon>
        <taxon>asterids</taxon>
        <taxon>campanulids</taxon>
        <taxon>Asterales</taxon>
        <taxon>Asteraceae</taxon>
        <taxon>Asteroideae</taxon>
        <taxon>Anthemideae</taxon>
        <taxon>Anthemidinae</taxon>
        <taxon>Tanacetum</taxon>
    </lineage>
</organism>
<reference evidence="1" key="1">
    <citation type="journal article" date="2022" name="Int. J. Mol. Sci.">
        <title>Draft Genome of Tanacetum Coccineum: Genomic Comparison of Closely Related Tanacetum-Family Plants.</title>
        <authorList>
            <person name="Yamashiro T."/>
            <person name="Shiraishi A."/>
            <person name="Nakayama K."/>
            <person name="Satake H."/>
        </authorList>
    </citation>
    <scope>NUCLEOTIDE SEQUENCE</scope>
</reference>
<dbReference type="EMBL" id="BQNB010010698">
    <property type="protein sequence ID" value="GJS80799.1"/>
    <property type="molecule type" value="Genomic_DNA"/>
</dbReference>
<proteinExistence type="predicted"/>
<dbReference type="Proteomes" id="UP001151760">
    <property type="component" value="Unassembled WGS sequence"/>
</dbReference>
<accession>A0ABQ4YSG6</accession>
<keyword evidence="2" id="KW-1185">Reference proteome</keyword>
<protein>
    <submittedName>
        <fullName evidence="1">Uncharacterized protein</fullName>
    </submittedName>
</protein>
<name>A0ABQ4YSG6_9ASTR</name>
<evidence type="ECO:0000313" key="2">
    <source>
        <dbReference type="Proteomes" id="UP001151760"/>
    </source>
</evidence>
<comment type="caution">
    <text evidence="1">The sequence shown here is derived from an EMBL/GenBank/DDBJ whole genome shotgun (WGS) entry which is preliminary data.</text>
</comment>
<sequence>MIEDCCYWLVNELLDRGASRSMVVDKGEPAMSIARGATDTGTGETALYGGLNTQNFTDKVHELRAAPYHIFRASGVWIPENNLDNLSLTREEEDGTSIALDPQE</sequence>